<gene>
    <name evidence="1" type="ORF">AB5J52_17240</name>
</gene>
<dbReference type="EMBL" id="CP163441">
    <property type="protein sequence ID" value="XDQ43870.1"/>
    <property type="molecule type" value="Genomic_DNA"/>
</dbReference>
<organism evidence="1">
    <name type="scientific">Streptomyces sp. R39</name>
    <dbReference type="NCBI Taxonomy" id="3238631"/>
    <lineage>
        <taxon>Bacteria</taxon>
        <taxon>Bacillati</taxon>
        <taxon>Actinomycetota</taxon>
        <taxon>Actinomycetes</taxon>
        <taxon>Kitasatosporales</taxon>
        <taxon>Streptomycetaceae</taxon>
        <taxon>Streptomyces</taxon>
    </lineage>
</organism>
<accession>A0AB39QM28</accession>
<evidence type="ECO:0000313" key="1">
    <source>
        <dbReference type="EMBL" id="XDQ43870.1"/>
    </source>
</evidence>
<reference evidence="1" key="1">
    <citation type="submission" date="2024-07" db="EMBL/GenBank/DDBJ databases">
        <authorList>
            <person name="Yu S.T."/>
        </authorList>
    </citation>
    <scope>NUCLEOTIDE SEQUENCE</scope>
    <source>
        <strain evidence="1">R39</strain>
    </source>
</reference>
<protein>
    <submittedName>
        <fullName evidence="1">Uncharacterized protein</fullName>
    </submittedName>
</protein>
<sequence>MTVPRWGRPVETGGRYEPYRLVDADGAAVARESPPDADFHETELHRLPLPATSLGTLVRAPALAPAPAEFAPKD</sequence>
<dbReference type="AlphaFoldDB" id="A0AB39QM28"/>
<name>A0AB39QM28_9ACTN</name>
<dbReference type="RefSeq" id="WP_369222902.1">
    <property type="nucleotide sequence ID" value="NZ_CP163441.1"/>
</dbReference>
<proteinExistence type="predicted"/>